<evidence type="ECO:0000256" key="2">
    <source>
        <dbReference type="RuleBase" id="RU004021"/>
    </source>
</evidence>
<evidence type="ECO:0000313" key="4">
    <source>
        <dbReference type="EMBL" id="NDL66500.1"/>
    </source>
</evidence>
<dbReference type="AlphaFoldDB" id="A0A7X5HTP9"/>
<name>A0A7X5HTP9_9FIRM</name>
<organism evidence="4 5">
    <name type="scientific">Anaerotalea alkaliphila</name>
    <dbReference type="NCBI Taxonomy" id="2662126"/>
    <lineage>
        <taxon>Bacteria</taxon>
        <taxon>Bacillati</taxon>
        <taxon>Bacillota</taxon>
        <taxon>Clostridia</taxon>
        <taxon>Eubacteriales</taxon>
        <taxon>Anaerotalea</taxon>
    </lineage>
</organism>
<accession>A0A7X5HTP9</accession>
<dbReference type="Gene3D" id="3.40.50.1980">
    <property type="entry name" value="Nitrogenase molybdenum iron protein domain"/>
    <property type="match status" value="3"/>
</dbReference>
<reference evidence="4 5" key="1">
    <citation type="submission" date="2020-01" db="EMBL/GenBank/DDBJ databases">
        <title>Anaeroalcalibacter tamaniensis gen. nov., sp. nov., moderately halophilic strictly anaerobic fermenter bacterium from mud volcano of Taman peninsula.</title>
        <authorList>
            <person name="Frolova A."/>
            <person name="Merkel A.Y."/>
            <person name="Slobodkin A.I."/>
        </authorList>
    </citation>
    <scope>NUCLEOTIDE SEQUENCE [LARGE SCALE GENOMIC DNA]</scope>
    <source>
        <strain evidence="4 5">F-3ap</strain>
    </source>
</reference>
<dbReference type="PANTHER" id="PTHR33712:SF7">
    <property type="entry name" value="LIGHT-INDEPENDENT PROTOCHLOROPHYLLIDE REDUCTASE SUBUNIT B"/>
    <property type="match status" value="1"/>
</dbReference>
<dbReference type="SUPFAM" id="SSF53807">
    <property type="entry name" value="Helical backbone' metal receptor"/>
    <property type="match status" value="1"/>
</dbReference>
<protein>
    <submittedName>
        <fullName evidence="4">Nitrogenase</fullName>
    </submittedName>
</protein>
<keyword evidence="5" id="KW-1185">Reference proteome</keyword>
<sequence>MKERSSYADMQVNPCKMCMPMGASLAFLGIAGSMAIIHGSQGCSTYIRRHIAGHFNEPVDIASSSLTEEGTVYGGARNLKAGVLNLTQLYQPRVIGILTSCLAETIGDDVRRFAKEIRLEHPELVADLIPVPTPGYGGSQTEGYYAALRGIVAHYNPPEADSWKRSRNPRRVNLVASSATCADLRELKEILDSFGLEGVLLPDYSDALDAPFGEPYEKLNPYGTTVEEVQGMKVAAATVELGVLVEESLSPGMYLYEQHGVPLYRIPLPVGLECTDRLLEVLGDIAGMETPLKYKMQRGRLLDAMIDSHKHNGLGRAAVFGDMELAYGLTRLCAENGIKPLVAATGTANQQFSLYMGKLLEEEGLEGEVLQDTDFEVIRERILDRGVNVMVGNSDGKFIWEQDGIDLVRVGFPIHDHVGGQRQRIFGYAGAMELLDRIANTLLDQKHRHYRKTMLETYHAKEAVES</sequence>
<comment type="caution">
    <text evidence="4">The sequence shown here is derived from an EMBL/GenBank/DDBJ whole genome shotgun (WGS) entry which is preliminary data.</text>
</comment>
<dbReference type="EMBL" id="JAAEEH010000003">
    <property type="protein sequence ID" value="NDL66500.1"/>
    <property type="molecule type" value="Genomic_DNA"/>
</dbReference>
<feature type="domain" description="Nitrogenase/oxidoreductase component 1" evidence="3">
    <location>
        <begin position="18"/>
        <end position="442"/>
    </location>
</feature>
<dbReference type="Proteomes" id="UP000461585">
    <property type="component" value="Unassembled WGS sequence"/>
</dbReference>
<gene>
    <name evidence="4" type="ORF">GXN74_01895</name>
</gene>
<dbReference type="InterPro" id="IPR050152">
    <property type="entry name" value="ChlB/BchB/BchZ"/>
</dbReference>
<evidence type="ECO:0000256" key="1">
    <source>
        <dbReference type="ARBA" id="ARBA00023231"/>
    </source>
</evidence>
<evidence type="ECO:0000313" key="5">
    <source>
        <dbReference type="Proteomes" id="UP000461585"/>
    </source>
</evidence>
<dbReference type="RefSeq" id="WP_162369230.1">
    <property type="nucleotide sequence ID" value="NZ_JAAEEH010000003.1"/>
</dbReference>
<dbReference type="InterPro" id="IPR000318">
    <property type="entry name" value="Nase_comp1_CS"/>
</dbReference>
<dbReference type="Pfam" id="PF00148">
    <property type="entry name" value="Oxidored_nitro"/>
    <property type="match status" value="1"/>
</dbReference>
<keyword evidence="1 2" id="KW-0535">Nitrogen fixation</keyword>
<dbReference type="PROSITE" id="PS00699">
    <property type="entry name" value="NITROGENASE_1_1"/>
    <property type="match status" value="1"/>
</dbReference>
<dbReference type="PANTHER" id="PTHR33712">
    <property type="entry name" value="LIGHT-INDEPENDENT PROTOCHLOROPHYLLIDE REDUCTASE SUBUNIT B"/>
    <property type="match status" value="1"/>
</dbReference>
<dbReference type="GO" id="GO:0016163">
    <property type="term" value="F:nitrogenase activity"/>
    <property type="evidence" value="ECO:0007669"/>
    <property type="project" value="InterPro"/>
</dbReference>
<proteinExistence type="inferred from homology"/>
<comment type="similarity">
    <text evidence="2">Belongs to the NifD/NifK/NifE/NifN family.</text>
</comment>
<dbReference type="InterPro" id="IPR000510">
    <property type="entry name" value="Nase/OxRdtase_comp1"/>
</dbReference>
<evidence type="ECO:0000259" key="3">
    <source>
        <dbReference type="Pfam" id="PF00148"/>
    </source>
</evidence>
<dbReference type="Gene3D" id="1.20.89.10">
    <property type="entry name" value="Nitrogenase Molybdenum-iron Protein, subunit B, domain 4"/>
    <property type="match status" value="1"/>
</dbReference>